<name>A0ABV8AZ68_9BACI</name>
<keyword evidence="7" id="KW-1185">Reference proteome</keyword>
<evidence type="ECO:0000313" key="6">
    <source>
        <dbReference type="EMBL" id="MFC3883277.1"/>
    </source>
</evidence>
<accession>A0ABV8AZ68</accession>
<proteinExistence type="predicted"/>
<evidence type="ECO:0000256" key="4">
    <source>
        <dbReference type="ARBA" id="ARBA00023136"/>
    </source>
</evidence>
<dbReference type="EMBL" id="JBHRZT010000020">
    <property type="protein sequence ID" value="MFC3883277.1"/>
    <property type="molecule type" value="Genomic_DNA"/>
</dbReference>
<evidence type="ECO:0000256" key="2">
    <source>
        <dbReference type="ARBA" id="ARBA00022692"/>
    </source>
</evidence>
<sequence length="38" mass="4362">MFNIDYGAYMGGAKWINELLGPPVVVLAYPLYHLLKMY</sequence>
<evidence type="ECO:0000256" key="1">
    <source>
        <dbReference type="ARBA" id="ARBA00004141"/>
    </source>
</evidence>
<gene>
    <name evidence="6" type="ORF">ACFOU2_06975</name>
</gene>
<evidence type="ECO:0000313" key="7">
    <source>
        <dbReference type="Proteomes" id="UP001595752"/>
    </source>
</evidence>
<dbReference type="InterPro" id="IPR007300">
    <property type="entry name" value="CidB/LrgB"/>
</dbReference>
<evidence type="ECO:0000256" key="5">
    <source>
        <dbReference type="SAM" id="Phobius"/>
    </source>
</evidence>
<dbReference type="RefSeq" id="WP_377913504.1">
    <property type="nucleotide sequence ID" value="NZ_JBHRZT010000020.1"/>
</dbReference>
<keyword evidence="4 5" id="KW-0472">Membrane</keyword>
<protein>
    <submittedName>
        <fullName evidence="6">LrgB family protein</fullName>
    </submittedName>
</protein>
<dbReference type="Pfam" id="PF04172">
    <property type="entry name" value="LrgB"/>
    <property type="match status" value="1"/>
</dbReference>
<keyword evidence="3 5" id="KW-1133">Transmembrane helix</keyword>
<comment type="caution">
    <text evidence="6">The sequence shown here is derived from an EMBL/GenBank/DDBJ whole genome shotgun (WGS) entry which is preliminary data.</text>
</comment>
<keyword evidence="2 5" id="KW-0812">Transmembrane</keyword>
<feature type="transmembrane region" description="Helical" evidence="5">
    <location>
        <begin position="15"/>
        <end position="35"/>
    </location>
</feature>
<organism evidence="6 7">
    <name type="scientific">Bacillus songklensis</name>
    <dbReference type="NCBI Taxonomy" id="1069116"/>
    <lineage>
        <taxon>Bacteria</taxon>
        <taxon>Bacillati</taxon>
        <taxon>Bacillota</taxon>
        <taxon>Bacilli</taxon>
        <taxon>Bacillales</taxon>
        <taxon>Bacillaceae</taxon>
        <taxon>Bacillus</taxon>
    </lineage>
</organism>
<evidence type="ECO:0000256" key="3">
    <source>
        <dbReference type="ARBA" id="ARBA00022989"/>
    </source>
</evidence>
<dbReference type="Proteomes" id="UP001595752">
    <property type="component" value="Unassembled WGS sequence"/>
</dbReference>
<comment type="subcellular location">
    <subcellularLocation>
        <location evidence="1">Membrane</location>
        <topology evidence="1">Multi-pass membrane protein</topology>
    </subcellularLocation>
</comment>
<reference evidence="7" key="1">
    <citation type="journal article" date="2019" name="Int. J. Syst. Evol. Microbiol.">
        <title>The Global Catalogue of Microorganisms (GCM) 10K type strain sequencing project: providing services to taxonomists for standard genome sequencing and annotation.</title>
        <authorList>
            <consortium name="The Broad Institute Genomics Platform"/>
            <consortium name="The Broad Institute Genome Sequencing Center for Infectious Disease"/>
            <person name="Wu L."/>
            <person name="Ma J."/>
        </authorList>
    </citation>
    <scope>NUCLEOTIDE SEQUENCE [LARGE SCALE GENOMIC DNA]</scope>
    <source>
        <strain evidence="7">CCUG 61889</strain>
    </source>
</reference>